<accession>A0ABV9WJC1</accession>
<keyword evidence="1" id="KW-0812">Transmembrane</keyword>
<evidence type="ECO:0000313" key="2">
    <source>
        <dbReference type="EMBL" id="MFC5007098.1"/>
    </source>
</evidence>
<keyword evidence="1" id="KW-0472">Membrane</keyword>
<keyword evidence="3" id="KW-1185">Reference proteome</keyword>
<evidence type="ECO:0000256" key="1">
    <source>
        <dbReference type="SAM" id="Phobius"/>
    </source>
</evidence>
<organism evidence="2 3">
    <name type="scientific">Dactylosporangium cerinum</name>
    <dbReference type="NCBI Taxonomy" id="1434730"/>
    <lineage>
        <taxon>Bacteria</taxon>
        <taxon>Bacillati</taxon>
        <taxon>Actinomycetota</taxon>
        <taxon>Actinomycetes</taxon>
        <taxon>Micromonosporales</taxon>
        <taxon>Micromonosporaceae</taxon>
        <taxon>Dactylosporangium</taxon>
    </lineage>
</organism>
<feature type="transmembrane region" description="Helical" evidence="1">
    <location>
        <begin position="68"/>
        <end position="101"/>
    </location>
</feature>
<proteinExistence type="predicted"/>
<name>A0ABV9WJC1_9ACTN</name>
<evidence type="ECO:0000313" key="3">
    <source>
        <dbReference type="Proteomes" id="UP001595912"/>
    </source>
</evidence>
<dbReference type="EMBL" id="JBHSIU010000111">
    <property type="protein sequence ID" value="MFC5007098.1"/>
    <property type="molecule type" value="Genomic_DNA"/>
</dbReference>
<dbReference type="Proteomes" id="UP001595912">
    <property type="component" value="Unassembled WGS sequence"/>
</dbReference>
<protein>
    <recommendedName>
        <fullName evidence="4">DUF3040 domain-containing protein</fullName>
    </recommendedName>
</protein>
<evidence type="ECO:0008006" key="4">
    <source>
        <dbReference type="Google" id="ProtNLM"/>
    </source>
</evidence>
<comment type="caution">
    <text evidence="2">The sequence shown here is derived from an EMBL/GenBank/DDBJ whole genome shotgun (WGS) entry which is preliminary data.</text>
</comment>
<sequence>MPDPGSDSRAILELRQHIEQDRARLASLHPGSPAYWQLRRRILRSSASLRDLEEDVKLRAHQVTAVRLFSILMGGILVLAGWGSWKLLIGVGVAAVGVWIADRLPDHFYRTGLGFERRAKT</sequence>
<keyword evidence="1" id="KW-1133">Transmembrane helix</keyword>
<gene>
    <name evidence="2" type="ORF">ACFPIJ_56005</name>
</gene>
<reference evidence="3" key="1">
    <citation type="journal article" date="2019" name="Int. J. Syst. Evol. Microbiol.">
        <title>The Global Catalogue of Microorganisms (GCM) 10K type strain sequencing project: providing services to taxonomists for standard genome sequencing and annotation.</title>
        <authorList>
            <consortium name="The Broad Institute Genomics Platform"/>
            <consortium name="The Broad Institute Genome Sequencing Center for Infectious Disease"/>
            <person name="Wu L."/>
            <person name="Ma J."/>
        </authorList>
    </citation>
    <scope>NUCLEOTIDE SEQUENCE [LARGE SCALE GENOMIC DNA]</scope>
    <source>
        <strain evidence="3">CGMCC 4.7152</strain>
    </source>
</reference>
<dbReference type="RefSeq" id="WP_380127747.1">
    <property type="nucleotide sequence ID" value="NZ_JBHSIU010000111.1"/>
</dbReference>